<accession>A0A0G1RK22</accession>
<keyword evidence="1" id="KW-0378">Hydrolase</keyword>
<comment type="caution">
    <text evidence="1">The sequence shown here is derived from an EMBL/GenBank/DDBJ whole genome shotgun (WGS) entry which is preliminary data.</text>
</comment>
<protein>
    <submittedName>
        <fullName evidence="1">NUDIX hydrolase</fullName>
    </submittedName>
</protein>
<organism evidence="1 2">
    <name type="scientific">Candidatus Amesbacteria bacterium GW2011_GWA2_47_11b</name>
    <dbReference type="NCBI Taxonomy" id="1618358"/>
    <lineage>
        <taxon>Bacteria</taxon>
        <taxon>Candidatus Amesiibacteriota</taxon>
    </lineage>
</organism>
<evidence type="ECO:0000313" key="2">
    <source>
        <dbReference type="Proteomes" id="UP000034307"/>
    </source>
</evidence>
<evidence type="ECO:0000313" key="1">
    <source>
        <dbReference type="EMBL" id="KKU57486.1"/>
    </source>
</evidence>
<dbReference type="InterPro" id="IPR015797">
    <property type="entry name" value="NUDIX_hydrolase-like_dom_sf"/>
</dbReference>
<proteinExistence type="predicted"/>
<reference evidence="1 2" key="1">
    <citation type="journal article" date="2015" name="Nature">
        <title>rRNA introns, odd ribosomes, and small enigmatic genomes across a large radiation of phyla.</title>
        <authorList>
            <person name="Brown C.T."/>
            <person name="Hug L.A."/>
            <person name="Thomas B.C."/>
            <person name="Sharon I."/>
            <person name="Castelle C.J."/>
            <person name="Singh A."/>
            <person name="Wilkins M.J."/>
            <person name="Williams K.H."/>
            <person name="Banfield J.F."/>
        </authorList>
    </citation>
    <scope>NUCLEOTIDE SEQUENCE [LARGE SCALE GENOMIC DNA]</scope>
</reference>
<name>A0A0G1RK22_9BACT</name>
<dbReference type="SUPFAM" id="SSF55811">
    <property type="entry name" value="Nudix"/>
    <property type="match status" value="1"/>
</dbReference>
<dbReference type="GO" id="GO:0016787">
    <property type="term" value="F:hydrolase activity"/>
    <property type="evidence" value="ECO:0007669"/>
    <property type="project" value="UniProtKB-KW"/>
</dbReference>
<dbReference type="Gene3D" id="3.90.79.10">
    <property type="entry name" value="Nucleoside Triphosphate Pyrophosphohydrolase"/>
    <property type="match status" value="1"/>
</dbReference>
<sequence length="145" mass="16771">MNKNNQITVSGAIVFKEYRRKKLFMVVKQSEEGKWEIPKVTVRRGESSVRASLRMIGEMAGMNARVLEEAGRTTAVVTMNGKSIPQKSYYYLLIHKAGGEILGFQDFVWLEYGKALKKLELKREKDMLRSAKDVLKKWEKEGRKR</sequence>
<dbReference type="STRING" id="1618358.UX80_C0015G0020"/>
<dbReference type="EMBL" id="LCNO01000015">
    <property type="protein sequence ID" value="KKU57486.1"/>
    <property type="molecule type" value="Genomic_DNA"/>
</dbReference>
<dbReference type="Proteomes" id="UP000034307">
    <property type="component" value="Unassembled WGS sequence"/>
</dbReference>
<gene>
    <name evidence="1" type="ORF">UX80_C0015G0020</name>
</gene>
<dbReference type="AlphaFoldDB" id="A0A0G1RK22"/>